<comment type="cofactor">
    <cofactor evidence="1">
        <name>FAD</name>
        <dbReference type="ChEBI" id="CHEBI:57692"/>
    </cofactor>
</comment>
<evidence type="ECO:0000256" key="5">
    <source>
        <dbReference type="ARBA" id="ARBA00023002"/>
    </source>
</evidence>
<dbReference type="SUPFAM" id="SSF52833">
    <property type="entry name" value="Thioredoxin-like"/>
    <property type="match status" value="1"/>
</dbReference>
<dbReference type="InterPro" id="IPR036249">
    <property type="entry name" value="Thioredoxin-like_sf"/>
</dbReference>
<dbReference type="InterPro" id="IPR038220">
    <property type="entry name" value="PHOX_C_sf"/>
</dbReference>
<name>A0A165NK04_9APHY</name>
<proteinExistence type="inferred from homology"/>
<dbReference type="OrthoDB" id="1716816at2759"/>
<dbReference type="Proteomes" id="UP000076727">
    <property type="component" value="Unassembled WGS sequence"/>
</dbReference>
<dbReference type="Gene3D" id="3.30.9.10">
    <property type="entry name" value="D-Amino Acid Oxidase, subunit A, domain 2"/>
    <property type="match status" value="1"/>
</dbReference>
<dbReference type="PANTHER" id="PTHR43004:SF19">
    <property type="entry name" value="BINDING MONOOXYGENASE, PUTATIVE (JCVI)-RELATED"/>
    <property type="match status" value="1"/>
</dbReference>
<accession>A0A165NK04</accession>
<evidence type="ECO:0000259" key="7">
    <source>
        <dbReference type="Pfam" id="PF07976"/>
    </source>
</evidence>
<reference evidence="8 9" key="1">
    <citation type="journal article" date="2016" name="Mol. Biol. Evol.">
        <title>Comparative Genomics of Early-Diverging Mushroom-Forming Fungi Provides Insights into the Origins of Lignocellulose Decay Capabilities.</title>
        <authorList>
            <person name="Nagy L.G."/>
            <person name="Riley R."/>
            <person name="Tritt A."/>
            <person name="Adam C."/>
            <person name="Daum C."/>
            <person name="Floudas D."/>
            <person name="Sun H."/>
            <person name="Yadav J.S."/>
            <person name="Pangilinan J."/>
            <person name="Larsson K.H."/>
            <person name="Matsuura K."/>
            <person name="Barry K."/>
            <person name="Labutti K."/>
            <person name="Kuo R."/>
            <person name="Ohm R.A."/>
            <person name="Bhattacharya S.S."/>
            <person name="Shirouzu T."/>
            <person name="Yoshinaga Y."/>
            <person name="Martin F.M."/>
            <person name="Grigoriev I.V."/>
            <person name="Hibbett D.S."/>
        </authorList>
    </citation>
    <scope>NUCLEOTIDE SEQUENCE [LARGE SCALE GENOMIC DNA]</scope>
    <source>
        <strain evidence="8 9">L-15889</strain>
    </source>
</reference>
<sequence>MVILRPTPESLDTDVLIIGAGPAGLMAALTLSRLGIRVKLLDRRVPGETAGQADGIQPRTMEIWESLGIGAELKAVGSHIHRSVMYVPNDDGSGIKEASQTLTLPLDCTPHPYTLCVASSMTEGMLIRALAERGVIIDQPFVPKSMQIVKTEDDARVSYVEVTVAGLHEDYLRINGVRQADRGKLIDIPEAVKAGHVIRAKYVLGCDGARSWVRKAVGIALEGETTDLVWGVVEFTPETNFPTMRASNVIASPLSGGILHVPRENDTARVYIRLRRDPNTVAEGETQGSASQDSQEKIIESIEKAFLPYTMRLTNVTWCNEYKVGRRVASAFSSANCVFLLGDAVRTHSPMAGQGANGAMADACNLAWKLAYVLQGRANPDILDTYEAERRAHAMELMKFDRDIFEAFRPGVFTADAYINVRDQKVMFMSGVGVKCESRLTVPDRERVAPGLRIGERVPWAGITRHSDWTPSNLLDLMAYNGHFKLIILPGDIRDPLVAHLFSAFSWKLVESLRKDVIKFLDIFTVLDVPKETSCEGLHLPPAFRITENVYADEDGRGQAQQNGRLYESLNVRPDRGAAIVVRPDGITAMVTGVRAEYVDGIVKYLDAL</sequence>
<dbReference type="Gene3D" id="3.50.50.60">
    <property type="entry name" value="FAD/NAD(P)-binding domain"/>
    <property type="match status" value="1"/>
</dbReference>
<evidence type="ECO:0000256" key="3">
    <source>
        <dbReference type="ARBA" id="ARBA00022630"/>
    </source>
</evidence>
<evidence type="ECO:0000259" key="6">
    <source>
        <dbReference type="Pfam" id="PF01494"/>
    </source>
</evidence>
<feature type="domain" description="FAD-binding" evidence="6">
    <location>
        <begin position="197"/>
        <end position="400"/>
    </location>
</feature>
<keyword evidence="5" id="KW-0560">Oxidoreductase</keyword>
<dbReference type="InterPro" id="IPR036188">
    <property type="entry name" value="FAD/NAD-bd_sf"/>
</dbReference>
<dbReference type="AlphaFoldDB" id="A0A165NK04"/>
<dbReference type="PRINTS" id="PR00420">
    <property type="entry name" value="RNGMNOXGNASE"/>
</dbReference>
<evidence type="ECO:0000256" key="2">
    <source>
        <dbReference type="ARBA" id="ARBA00007801"/>
    </source>
</evidence>
<dbReference type="GO" id="GO:0016709">
    <property type="term" value="F:oxidoreductase activity, acting on paired donors, with incorporation or reduction of molecular oxygen, NAD(P)H as one donor, and incorporation of one atom of oxygen"/>
    <property type="evidence" value="ECO:0007669"/>
    <property type="project" value="UniProtKB-ARBA"/>
</dbReference>
<dbReference type="InterPro" id="IPR002938">
    <property type="entry name" value="FAD-bd"/>
</dbReference>
<dbReference type="InterPro" id="IPR050641">
    <property type="entry name" value="RIFMO-like"/>
</dbReference>
<comment type="similarity">
    <text evidence="2">Belongs to the PheA/TfdB FAD monooxygenase family.</text>
</comment>
<dbReference type="EMBL" id="KV429080">
    <property type="protein sequence ID" value="KZT67061.1"/>
    <property type="molecule type" value="Genomic_DNA"/>
</dbReference>
<keyword evidence="3" id="KW-0285">Flavoprotein</keyword>
<evidence type="ECO:0000256" key="1">
    <source>
        <dbReference type="ARBA" id="ARBA00001974"/>
    </source>
</evidence>
<protein>
    <recommendedName>
        <fullName evidence="10">FAD-binding domain-containing protein</fullName>
    </recommendedName>
</protein>
<dbReference type="STRING" id="1314783.A0A165NK04"/>
<dbReference type="InterPro" id="IPR012941">
    <property type="entry name" value="Phe_hydrox_C_dim_dom"/>
</dbReference>
<dbReference type="Pfam" id="PF01494">
    <property type="entry name" value="FAD_binding_3"/>
    <property type="match status" value="2"/>
</dbReference>
<dbReference type="SUPFAM" id="SSF54373">
    <property type="entry name" value="FAD-linked reductases, C-terminal domain"/>
    <property type="match status" value="1"/>
</dbReference>
<evidence type="ECO:0000313" key="9">
    <source>
        <dbReference type="Proteomes" id="UP000076727"/>
    </source>
</evidence>
<gene>
    <name evidence="8" type="ORF">DAEQUDRAFT_729460</name>
</gene>
<feature type="domain" description="FAD-binding" evidence="6">
    <location>
        <begin position="12"/>
        <end position="139"/>
    </location>
</feature>
<dbReference type="SUPFAM" id="SSF51905">
    <property type="entry name" value="FAD/NAD(P)-binding domain"/>
    <property type="match status" value="1"/>
</dbReference>
<keyword evidence="9" id="KW-1185">Reference proteome</keyword>
<evidence type="ECO:0000256" key="4">
    <source>
        <dbReference type="ARBA" id="ARBA00022827"/>
    </source>
</evidence>
<feature type="domain" description="Phenol hydroxylase-like C-terminal dimerisation" evidence="7">
    <location>
        <begin position="444"/>
        <end position="607"/>
    </location>
</feature>
<evidence type="ECO:0008006" key="10">
    <source>
        <dbReference type="Google" id="ProtNLM"/>
    </source>
</evidence>
<organism evidence="8 9">
    <name type="scientific">Daedalea quercina L-15889</name>
    <dbReference type="NCBI Taxonomy" id="1314783"/>
    <lineage>
        <taxon>Eukaryota</taxon>
        <taxon>Fungi</taxon>
        <taxon>Dikarya</taxon>
        <taxon>Basidiomycota</taxon>
        <taxon>Agaricomycotina</taxon>
        <taxon>Agaricomycetes</taxon>
        <taxon>Polyporales</taxon>
        <taxon>Fomitopsis</taxon>
    </lineage>
</organism>
<dbReference type="Pfam" id="PF07976">
    <property type="entry name" value="Phe_hydrox_dim"/>
    <property type="match status" value="1"/>
</dbReference>
<keyword evidence="4" id="KW-0274">FAD</keyword>
<dbReference type="Gene3D" id="3.40.30.20">
    <property type="match status" value="1"/>
</dbReference>
<dbReference type="GO" id="GO:0071949">
    <property type="term" value="F:FAD binding"/>
    <property type="evidence" value="ECO:0007669"/>
    <property type="project" value="InterPro"/>
</dbReference>
<evidence type="ECO:0000313" key="8">
    <source>
        <dbReference type="EMBL" id="KZT67061.1"/>
    </source>
</evidence>
<dbReference type="PANTHER" id="PTHR43004">
    <property type="entry name" value="TRK SYSTEM POTASSIUM UPTAKE PROTEIN"/>
    <property type="match status" value="1"/>
</dbReference>